<keyword evidence="6 7" id="KW-0804">Transcription</keyword>
<dbReference type="GO" id="GO:0016987">
    <property type="term" value="F:sigma factor activity"/>
    <property type="evidence" value="ECO:0007669"/>
    <property type="project" value="UniProtKB-KW"/>
</dbReference>
<dbReference type="Gene3D" id="1.10.1740.10">
    <property type="match status" value="1"/>
</dbReference>
<dbReference type="InterPro" id="IPR039425">
    <property type="entry name" value="RNA_pol_sigma-70-like"/>
</dbReference>
<evidence type="ECO:0000256" key="7">
    <source>
        <dbReference type="RuleBase" id="RU000716"/>
    </source>
</evidence>
<reference evidence="11 12" key="1">
    <citation type="submission" date="2019-01" db="EMBL/GenBank/DDBJ databases">
        <title>High-quality-draft genome sequences of five non-tuberculosis mycobacteriaceae isolated from a nosocomial environment.</title>
        <authorList>
            <person name="Tiago I."/>
            <person name="Alarico S."/>
            <person name="Pereira S.G."/>
            <person name="Coelho C."/>
            <person name="Maranha A."/>
            <person name="Empadinhas N."/>
        </authorList>
    </citation>
    <scope>NUCLEOTIDE SEQUENCE [LARGE SCALE GENOMIC DNA]</scope>
    <source>
        <strain evidence="11 12">22DIII</strain>
    </source>
</reference>
<organism evidence="11 12">
    <name type="scientific">Mycolicibacterium obuense</name>
    <dbReference type="NCBI Taxonomy" id="1807"/>
    <lineage>
        <taxon>Bacteria</taxon>
        <taxon>Bacillati</taxon>
        <taxon>Actinomycetota</taxon>
        <taxon>Actinomycetes</taxon>
        <taxon>Mycobacteriales</taxon>
        <taxon>Mycobacteriaceae</taxon>
        <taxon>Mycolicibacterium</taxon>
    </lineage>
</organism>
<evidence type="ECO:0000313" key="12">
    <source>
        <dbReference type="Proteomes" id="UP000294952"/>
    </source>
</evidence>
<dbReference type="Gene3D" id="3.10.450.50">
    <property type="match status" value="1"/>
</dbReference>
<dbReference type="NCBIfam" id="NF006089">
    <property type="entry name" value="PRK08241.1"/>
    <property type="match status" value="1"/>
</dbReference>
<protein>
    <recommendedName>
        <fullName evidence="7">RNA polymerase sigma factor</fullName>
    </recommendedName>
</protein>
<keyword evidence="5 7" id="KW-0238">DNA-binding</keyword>
<dbReference type="Pfam" id="PF04542">
    <property type="entry name" value="Sigma70_r2"/>
    <property type="match status" value="1"/>
</dbReference>
<dbReference type="InterPro" id="IPR014305">
    <property type="entry name" value="RNA_pol_sigma-G_actinobac"/>
</dbReference>
<evidence type="ECO:0000259" key="10">
    <source>
        <dbReference type="Pfam" id="PF12680"/>
    </source>
</evidence>
<evidence type="ECO:0000256" key="2">
    <source>
        <dbReference type="ARBA" id="ARBA00011344"/>
    </source>
</evidence>
<dbReference type="PANTHER" id="PTHR43133:SF65">
    <property type="entry name" value="ECF RNA POLYMERASE SIGMA FACTOR SIGG"/>
    <property type="match status" value="1"/>
</dbReference>
<keyword evidence="3 7" id="KW-0805">Transcription regulation</keyword>
<dbReference type="InterPro" id="IPR013249">
    <property type="entry name" value="RNA_pol_sigma70_r4_t2"/>
</dbReference>
<evidence type="ECO:0000259" key="9">
    <source>
        <dbReference type="Pfam" id="PF08281"/>
    </source>
</evidence>
<comment type="similarity">
    <text evidence="1 7">Belongs to the sigma-70 factor family. ECF subfamily.</text>
</comment>
<evidence type="ECO:0000256" key="6">
    <source>
        <dbReference type="ARBA" id="ARBA00023163"/>
    </source>
</evidence>
<dbReference type="Pfam" id="PF08281">
    <property type="entry name" value="Sigma70_r4_2"/>
    <property type="match status" value="1"/>
</dbReference>
<dbReference type="SUPFAM" id="SSF88946">
    <property type="entry name" value="Sigma2 domain of RNA polymerase sigma factors"/>
    <property type="match status" value="1"/>
</dbReference>
<dbReference type="NCBIfam" id="TIGR02960">
    <property type="entry name" value="SigX5"/>
    <property type="match status" value="1"/>
</dbReference>
<accession>A0A4R5XDV1</accession>
<feature type="domain" description="RNA polymerase sigma factor 70 region 4 type 2" evidence="9">
    <location>
        <begin position="138"/>
        <end position="190"/>
    </location>
</feature>
<dbReference type="PANTHER" id="PTHR43133">
    <property type="entry name" value="RNA POLYMERASE ECF-TYPE SIGMA FACTO"/>
    <property type="match status" value="1"/>
</dbReference>
<dbReference type="SUPFAM" id="SSF54427">
    <property type="entry name" value="NTF2-like"/>
    <property type="match status" value="1"/>
</dbReference>
<dbReference type="Pfam" id="PF12680">
    <property type="entry name" value="SnoaL_2"/>
    <property type="match status" value="1"/>
</dbReference>
<name>A0A4R5XDV1_9MYCO</name>
<evidence type="ECO:0000256" key="5">
    <source>
        <dbReference type="ARBA" id="ARBA00023125"/>
    </source>
</evidence>
<feature type="domain" description="SnoaL-like" evidence="10">
    <location>
        <begin position="214"/>
        <end position="297"/>
    </location>
</feature>
<feature type="domain" description="RNA polymerase sigma-70 region 2" evidence="8">
    <location>
        <begin position="20"/>
        <end position="85"/>
    </location>
</feature>
<dbReference type="InterPro" id="IPR013325">
    <property type="entry name" value="RNA_pol_sigma_r2"/>
</dbReference>
<dbReference type="GO" id="GO:0003677">
    <property type="term" value="F:DNA binding"/>
    <property type="evidence" value="ECO:0007669"/>
    <property type="project" value="UniProtKB-KW"/>
</dbReference>
<dbReference type="CDD" id="cd06171">
    <property type="entry name" value="Sigma70_r4"/>
    <property type="match status" value="1"/>
</dbReference>
<evidence type="ECO:0000313" key="11">
    <source>
        <dbReference type="EMBL" id="TDL11940.1"/>
    </source>
</evidence>
<dbReference type="InterPro" id="IPR032710">
    <property type="entry name" value="NTF2-like_dom_sf"/>
</dbReference>
<dbReference type="Proteomes" id="UP000294952">
    <property type="component" value="Unassembled WGS sequence"/>
</dbReference>
<evidence type="ECO:0000256" key="4">
    <source>
        <dbReference type="ARBA" id="ARBA00023082"/>
    </source>
</evidence>
<dbReference type="InterPro" id="IPR037401">
    <property type="entry name" value="SnoaL-like"/>
</dbReference>
<dbReference type="InterPro" id="IPR036388">
    <property type="entry name" value="WH-like_DNA-bd_sf"/>
</dbReference>
<dbReference type="InterPro" id="IPR013324">
    <property type="entry name" value="RNA_pol_sigma_r3/r4-like"/>
</dbReference>
<dbReference type="GO" id="GO:0006352">
    <property type="term" value="P:DNA-templated transcription initiation"/>
    <property type="evidence" value="ECO:0007669"/>
    <property type="project" value="InterPro"/>
</dbReference>
<dbReference type="PROSITE" id="PS01063">
    <property type="entry name" value="SIGMA70_ECF"/>
    <property type="match status" value="1"/>
</dbReference>
<comment type="subunit">
    <text evidence="2">Interacts transiently with the RNA polymerase catalytic core formed by RpoA, RpoB, RpoC and RpoZ (2 alpha, 1 beta, 1 beta' and 1 omega subunit) to form the RNA polymerase holoenzyme that can initiate transcription.</text>
</comment>
<dbReference type="SUPFAM" id="SSF88659">
    <property type="entry name" value="Sigma3 and sigma4 domains of RNA polymerase sigma factors"/>
    <property type="match status" value="1"/>
</dbReference>
<keyword evidence="4 7" id="KW-0731">Sigma factor</keyword>
<dbReference type="GO" id="GO:0006950">
    <property type="term" value="P:response to stress"/>
    <property type="evidence" value="ECO:0007669"/>
    <property type="project" value="UniProtKB-ARBA"/>
</dbReference>
<dbReference type="InterPro" id="IPR000838">
    <property type="entry name" value="RNA_pol_sigma70_ECF_CS"/>
</dbReference>
<sequence length="330" mass="36778">MTVLAVDDSSAENAFLADAQRYRRELLAHCYRMTGSLHDAEDLVQETYLRAWKAYKGFEGKSSVRTWLYRIATNTCLTALEGRNRRPLPSGLGQPASDPLGELHEPHEIRWLEPLPDPTGTDPSDPSAIVESRESVRLAFIAALQHLPARQRAVLVLREVLQWRAAEVAEATGVSTAAVNSLLQRARAQLDEVAPTRDDEPVEPDSPETAALLDRYISAFETYDIDRLADLFTADAVWEMPPFDGWYRGPADIVALSKHHCPAEGPGDMRFLRTTANGQPVAALYMRNPQTGVHEAFQLHVLDIRTTGIVHVVAFKEDHLFEHFGLPPTL</sequence>
<comment type="caution">
    <text evidence="11">The sequence shown here is derived from an EMBL/GenBank/DDBJ whole genome shotgun (WGS) entry which is preliminary data.</text>
</comment>
<dbReference type="NCBIfam" id="TIGR02937">
    <property type="entry name" value="sigma70-ECF"/>
    <property type="match status" value="1"/>
</dbReference>
<evidence type="ECO:0000256" key="1">
    <source>
        <dbReference type="ARBA" id="ARBA00010641"/>
    </source>
</evidence>
<dbReference type="InterPro" id="IPR014284">
    <property type="entry name" value="RNA_pol_sigma-70_dom"/>
</dbReference>
<dbReference type="InterPro" id="IPR007627">
    <property type="entry name" value="RNA_pol_sigma70_r2"/>
</dbReference>
<proteinExistence type="inferred from homology"/>
<gene>
    <name evidence="11" type="ORF">EUA04_02870</name>
</gene>
<evidence type="ECO:0000256" key="3">
    <source>
        <dbReference type="ARBA" id="ARBA00023015"/>
    </source>
</evidence>
<dbReference type="AlphaFoldDB" id="A0A4R5XDV1"/>
<dbReference type="RefSeq" id="WP_133412776.1">
    <property type="nucleotide sequence ID" value="NZ_SDLP01000001.1"/>
</dbReference>
<dbReference type="EMBL" id="SDLP01000001">
    <property type="protein sequence ID" value="TDL11940.1"/>
    <property type="molecule type" value="Genomic_DNA"/>
</dbReference>
<evidence type="ECO:0000259" key="8">
    <source>
        <dbReference type="Pfam" id="PF04542"/>
    </source>
</evidence>
<dbReference type="Gene3D" id="1.10.10.10">
    <property type="entry name" value="Winged helix-like DNA-binding domain superfamily/Winged helix DNA-binding domain"/>
    <property type="match status" value="1"/>
</dbReference>